<dbReference type="RefSeq" id="WP_024330585.1">
    <property type="nucleotide sequence ID" value="NZ_JASOXK010000012.1"/>
</dbReference>
<dbReference type="GeneID" id="35865946"/>
<keyword evidence="3" id="KW-1185">Reference proteome</keyword>
<accession>A0A2I1IQM4</accession>
<dbReference type="Proteomes" id="UP000235122">
    <property type="component" value="Unassembled WGS sequence"/>
</dbReference>
<name>A0A2I1IQM4_9ACTO</name>
<dbReference type="Pfam" id="PF17844">
    <property type="entry name" value="SCP_3"/>
    <property type="match status" value="1"/>
</dbReference>
<dbReference type="InterPro" id="IPR041629">
    <property type="entry name" value="SCP_3"/>
</dbReference>
<proteinExistence type="predicted"/>
<organism evidence="2 3">
    <name type="scientific">Winkia neuii</name>
    <dbReference type="NCBI Taxonomy" id="33007"/>
    <lineage>
        <taxon>Bacteria</taxon>
        <taxon>Bacillati</taxon>
        <taxon>Actinomycetota</taxon>
        <taxon>Actinomycetes</taxon>
        <taxon>Actinomycetales</taxon>
        <taxon>Actinomycetaceae</taxon>
        <taxon>Winkia</taxon>
    </lineage>
</organism>
<evidence type="ECO:0000313" key="2">
    <source>
        <dbReference type="EMBL" id="PKY73423.1"/>
    </source>
</evidence>
<evidence type="ECO:0000313" key="3">
    <source>
        <dbReference type="Proteomes" id="UP000235122"/>
    </source>
</evidence>
<protein>
    <recommendedName>
        <fullName evidence="1">Bacterial SCP orthologue domain-containing protein</fullName>
    </recommendedName>
</protein>
<dbReference type="EMBL" id="PKKO01000001">
    <property type="protein sequence ID" value="PKY73423.1"/>
    <property type="molecule type" value="Genomic_DNA"/>
</dbReference>
<comment type="caution">
    <text evidence="2">The sequence shown here is derived from an EMBL/GenBank/DDBJ whole genome shotgun (WGS) entry which is preliminary data.</text>
</comment>
<reference evidence="2 3" key="1">
    <citation type="submission" date="2017-12" db="EMBL/GenBank/DDBJ databases">
        <title>Phylogenetic diversity of female urinary microbiome.</title>
        <authorList>
            <person name="Thomas-White K."/>
            <person name="Wolfe A.J."/>
        </authorList>
    </citation>
    <scope>NUCLEOTIDE SEQUENCE [LARGE SCALE GENOMIC DNA]</scope>
    <source>
        <strain evidence="2 3">UMB0402</strain>
    </source>
</reference>
<evidence type="ECO:0000259" key="1">
    <source>
        <dbReference type="Pfam" id="PF17844"/>
    </source>
</evidence>
<feature type="domain" description="Bacterial SCP orthologue" evidence="1">
    <location>
        <begin position="41"/>
        <end position="133"/>
    </location>
</feature>
<gene>
    <name evidence="2" type="ORF">CYJ19_02235</name>
</gene>
<dbReference type="Gene3D" id="3.30.1050.40">
    <property type="match status" value="1"/>
</dbReference>
<dbReference type="STRING" id="33007.HMPREF3198_01045"/>
<sequence length="139" mass="15047">MQRRISDEEGLGALRQWWKVTATARASGQSTELVAATKTLDRKVRRAAVRWSLEEFAEVYPGRSVEIRVPPAAAVQAIAGTVHRRGTPPAVVECDETTWLALATGITSFEQAVRQGAVTASGIRTDLGPRLPLSLPKLS</sequence>
<dbReference type="AlphaFoldDB" id="A0A2I1IQM4"/>